<dbReference type="SUPFAM" id="SSF52540">
    <property type="entry name" value="P-loop containing nucleoside triphosphate hydrolases"/>
    <property type="match status" value="1"/>
</dbReference>
<accession>A0ABC9FN23</accession>
<dbReference type="EMBL" id="OZ075117">
    <property type="protein sequence ID" value="CAL5078201.1"/>
    <property type="molecule type" value="Genomic_DNA"/>
</dbReference>
<evidence type="ECO:0000313" key="3">
    <source>
        <dbReference type="Proteomes" id="UP001497457"/>
    </source>
</evidence>
<dbReference type="PANTHER" id="PTHR33377:SF92">
    <property type="entry name" value="NB-ARC DOMAIN-CONTAINING PROTEIN"/>
    <property type="match status" value="1"/>
</dbReference>
<evidence type="ECO:0000313" key="2">
    <source>
        <dbReference type="EMBL" id="CAL5078201.1"/>
    </source>
</evidence>
<dbReference type="Pfam" id="PF00931">
    <property type="entry name" value="NB-ARC"/>
    <property type="match status" value="1"/>
</dbReference>
<dbReference type="InterPro" id="IPR002182">
    <property type="entry name" value="NB-ARC"/>
</dbReference>
<evidence type="ECO:0000259" key="1">
    <source>
        <dbReference type="Pfam" id="PF00931"/>
    </source>
</evidence>
<keyword evidence="3" id="KW-1185">Reference proteome</keyword>
<dbReference type="PANTHER" id="PTHR33377">
    <property type="entry name" value="OS10G0134700 PROTEIN-RELATED"/>
    <property type="match status" value="1"/>
</dbReference>
<dbReference type="InterPro" id="IPR027417">
    <property type="entry name" value="P-loop_NTPase"/>
</dbReference>
<feature type="domain" description="NB-ARC" evidence="1">
    <location>
        <begin position="184"/>
        <end position="326"/>
    </location>
</feature>
<sequence>MEILISAVIGELVTRSINFIINKIPRPTPMDVEDRLHKVLLRAQTILDEAMGRHITNQAMLLQLSIVRDAMYRGYYMLDTFSYQSRNEDKKDKAMTHLSSSSQVHSVNFSSRNTPILKQLQETLDDLTSLMLGVQELVVFLTNYPHMSRQPYNMHLQLANCMFGRQMEAHLVINFLLHVQPHSAEELEILPIVGPSYVGKSTLVAHVCKDERVRAHFSEILFFHFQGFKDEELATFKDECELKHQNRVSESNLEGRLLVIIELIGDLNEDAWNRLYSTSKRYAPRGSKIIVTSRFDNIVKYGTTQALTLKFLSHEAYWYFFKTLTFGSMDPDMHPKLMRLSMEIAKVMGQGQPRYHLGANITAHLLKDNFDVQFWFEFLAFLRQSRHHQKLVSRFGEHPSDLPNQNIPILFGRMSTLPEDIMVYNRCQHPSEGDVPKIKFQDVLCGSVKSHGKFEVLAWRSRIPPYHSYTYTCEIGGPKTRFSKRKRSMKNGVVHF</sequence>
<organism evidence="2 3">
    <name type="scientific">Urochloa decumbens</name>
    <dbReference type="NCBI Taxonomy" id="240449"/>
    <lineage>
        <taxon>Eukaryota</taxon>
        <taxon>Viridiplantae</taxon>
        <taxon>Streptophyta</taxon>
        <taxon>Embryophyta</taxon>
        <taxon>Tracheophyta</taxon>
        <taxon>Spermatophyta</taxon>
        <taxon>Magnoliopsida</taxon>
        <taxon>Liliopsida</taxon>
        <taxon>Poales</taxon>
        <taxon>Poaceae</taxon>
        <taxon>PACMAD clade</taxon>
        <taxon>Panicoideae</taxon>
        <taxon>Panicodae</taxon>
        <taxon>Paniceae</taxon>
        <taxon>Melinidinae</taxon>
        <taxon>Urochloa</taxon>
    </lineage>
</organism>
<name>A0ABC9FN23_9POAL</name>
<proteinExistence type="predicted"/>
<dbReference type="AlphaFoldDB" id="A0ABC9FN23"/>
<protein>
    <recommendedName>
        <fullName evidence="1">NB-ARC domain-containing protein</fullName>
    </recommendedName>
</protein>
<reference evidence="2 3" key="2">
    <citation type="submission" date="2024-10" db="EMBL/GenBank/DDBJ databases">
        <authorList>
            <person name="Ryan C."/>
        </authorList>
    </citation>
    <scope>NUCLEOTIDE SEQUENCE [LARGE SCALE GENOMIC DNA]</scope>
</reference>
<dbReference type="Gene3D" id="3.40.50.300">
    <property type="entry name" value="P-loop containing nucleotide triphosphate hydrolases"/>
    <property type="match status" value="1"/>
</dbReference>
<reference evidence="3" key="1">
    <citation type="submission" date="2024-06" db="EMBL/GenBank/DDBJ databases">
        <authorList>
            <person name="Ryan C."/>
        </authorList>
    </citation>
    <scope>NUCLEOTIDE SEQUENCE [LARGE SCALE GENOMIC DNA]</scope>
</reference>
<dbReference type="Proteomes" id="UP001497457">
    <property type="component" value="Chromosome 7b"/>
</dbReference>
<gene>
    <name evidence="2" type="ORF">URODEC1_LOCUS107020</name>
</gene>